<dbReference type="GO" id="GO:0005506">
    <property type="term" value="F:iron ion binding"/>
    <property type="evidence" value="ECO:0007669"/>
    <property type="project" value="InterPro"/>
</dbReference>
<evidence type="ECO:0000256" key="3">
    <source>
        <dbReference type="ARBA" id="ARBA00022617"/>
    </source>
</evidence>
<feature type="binding site" description="covalent" evidence="9">
    <location>
        <position position="61"/>
    </location>
    <ligand>
        <name>heme c</name>
        <dbReference type="ChEBI" id="CHEBI:61717"/>
        <label>1</label>
    </ligand>
</feature>
<evidence type="ECO:0000256" key="4">
    <source>
        <dbReference type="ARBA" id="ARBA00022723"/>
    </source>
</evidence>
<dbReference type="InterPro" id="IPR051459">
    <property type="entry name" value="Cytochrome_c-type_DH"/>
</dbReference>
<dbReference type="GO" id="GO:0009055">
    <property type="term" value="F:electron transfer activity"/>
    <property type="evidence" value="ECO:0007669"/>
    <property type="project" value="InterPro"/>
</dbReference>
<protein>
    <submittedName>
        <fullName evidence="12">Alcohol dehydrogenase</fullName>
    </submittedName>
</protein>
<dbReference type="EMBL" id="BJYZ01000007">
    <property type="protein sequence ID" value="GEO37860.1"/>
    <property type="molecule type" value="Genomic_DNA"/>
</dbReference>
<dbReference type="GO" id="GO:0020037">
    <property type="term" value="F:heme binding"/>
    <property type="evidence" value="ECO:0007669"/>
    <property type="project" value="InterPro"/>
</dbReference>
<feature type="binding site" description="axial binding residue" evidence="10">
    <location>
        <position position="337"/>
    </location>
    <ligand>
        <name>heme c</name>
        <dbReference type="ChEBI" id="CHEBI:61717"/>
        <label>3</label>
    </ligand>
    <ligandPart>
        <name>Fe</name>
        <dbReference type="ChEBI" id="CHEBI:18248"/>
    </ligandPart>
</feature>
<dbReference type="SUPFAM" id="SSF46626">
    <property type="entry name" value="Cytochrome c"/>
    <property type="match status" value="3"/>
</dbReference>
<keyword evidence="5" id="KW-0732">Signal</keyword>
<comment type="subcellular location">
    <subcellularLocation>
        <location evidence="1">Cell membrane</location>
    </subcellularLocation>
</comment>
<feature type="domain" description="Cytochrome c" evidence="11">
    <location>
        <begin position="47"/>
        <end position="150"/>
    </location>
</feature>
<feature type="binding site" description="axial binding residue" evidence="10">
    <location>
        <position position="65"/>
    </location>
    <ligand>
        <name>heme c</name>
        <dbReference type="ChEBI" id="CHEBI:61717"/>
        <label>1</label>
    </ligand>
    <ligandPart>
        <name>Fe</name>
        <dbReference type="ChEBI" id="CHEBI:18248"/>
    </ligandPart>
</feature>
<dbReference type="PANTHER" id="PTHR35008:SF8">
    <property type="entry name" value="ALCOHOL DEHYDROGENASE CYTOCHROME C SUBUNIT"/>
    <property type="match status" value="1"/>
</dbReference>
<gene>
    <name evidence="12" type="ORF">SAE02_20080</name>
</gene>
<dbReference type="PROSITE" id="PS51007">
    <property type="entry name" value="CYTC"/>
    <property type="match status" value="3"/>
</dbReference>
<dbReference type="PANTHER" id="PTHR35008">
    <property type="entry name" value="BLL4482 PROTEIN-RELATED"/>
    <property type="match status" value="1"/>
</dbReference>
<keyword evidence="13" id="KW-1185">Reference proteome</keyword>
<accession>A0A512DNZ1</accession>
<dbReference type="InterPro" id="IPR014353">
    <property type="entry name" value="Membr-bd_ADH_cyt_c"/>
</dbReference>
<evidence type="ECO:0000256" key="7">
    <source>
        <dbReference type="ARBA" id="ARBA00023004"/>
    </source>
</evidence>
<dbReference type="AlphaFoldDB" id="A0A512DNZ1"/>
<dbReference type="Pfam" id="PF00034">
    <property type="entry name" value="Cytochrom_C"/>
    <property type="match status" value="1"/>
</dbReference>
<feature type="domain" description="Cytochrome c" evidence="11">
    <location>
        <begin position="192"/>
        <end position="299"/>
    </location>
</feature>
<keyword evidence="6" id="KW-0677">Repeat</keyword>
<dbReference type="InterPro" id="IPR009056">
    <property type="entry name" value="Cyt_c-like_dom"/>
</dbReference>
<evidence type="ECO:0000256" key="10">
    <source>
        <dbReference type="PIRSR" id="PIRSR000018-51"/>
    </source>
</evidence>
<dbReference type="Pfam" id="PF13442">
    <property type="entry name" value="Cytochrome_CBB3"/>
    <property type="match status" value="1"/>
</dbReference>
<evidence type="ECO:0000259" key="11">
    <source>
        <dbReference type="PROSITE" id="PS51007"/>
    </source>
</evidence>
<evidence type="ECO:0000256" key="1">
    <source>
        <dbReference type="ARBA" id="ARBA00004236"/>
    </source>
</evidence>
<dbReference type="Gene3D" id="1.10.760.10">
    <property type="entry name" value="Cytochrome c-like domain"/>
    <property type="match status" value="3"/>
</dbReference>
<keyword evidence="2" id="KW-1003">Cell membrane</keyword>
<sequence>MKRRAVLAALSAAAAAGVLGSLVFLAIAWQTEIPAMAPPKLADFDAATIHRGAALVAIGDCVVCHTAERGPAFAGGRALETPFGTLYATNITPDQRTGIGNWSAAAFRRAMRDGVSRDGEHLYPALPYEHFTRVTDADLDAIYAFLMTRGPVLQKTPENRLIPPLGFRPLLAGWKLLFLHEDPVLPVTGQSDEWNRGRYLVEGFGHCGGCHTPRNIAGGEERGKPFAGGIAEGWDAPPLNAANRTAHPWTVDAVYRYLRTGMDAEHGIANGPMGPVAHGLSGAPDDDVRSIAVYVASLLERDGPKAGSLPPVDREVEATREHPEGAALFAGACATCHGPGAPMMAQGRPSLSFVSALQADHPRNAVQAVVNGLPAAQAGRTALMPPFGDSLTSSQIGQITAYLRSRYSERQPWTALEDSVEEALNAKEQP</sequence>
<feature type="binding site" description="covalent" evidence="9">
    <location>
        <position position="64"/>
    </location>
    <ligand>
        <name>heme c</name>
        <dbReference type="ChEBI" id="CHEBI:61717"/>
        <label>1</label>
    </ligand>
</feature>
<feature type="binding site" description="covalent" evidence="9">
    <location>
        <position position="333"/>
    </location>
    <ligand>
        <name>heme c</name>
        <dbReference type="ChEBI" id="CHEBI:61717"/>
        <label>3</label>
    </ligand>
</feature>
<dbReference type="OrthoDB" id="9811281at2"/>
<evidence type="ECO:0000256" key="8">
    <source>
        <dbReference type="ARBA" id="ARBA00023136"/>
    </source>
</evidence>
<dbReference type="GO" id="GO:0016614">
    <property type="term" value="F:oxidoreductase activity, acting on CH-OH group of donors"/>
    <property type="evidence" value="ECO:0007669"/>
    <property type="project" value="InterPro"/>
</dbReference>
<proteinExistence type="predicted"/>
<feature type="domain" description="Cytochrome c" evidence="11">
    <location>
        <begin position="320"/>
        <end position="407"/>
    </location>
</feature>
<evidence type="ECO:0000313" key="13">
    <source>
        <dbReference type="Proteomes" id="UP000321523"/>
    </source>
</evidence>
<evidence type="ECO:0000256" key="2">
    <source>
        <dbReference type="ARBA" id="ARBA00022475"/>
    </source>
</evidence>
<evidence type="ECO:0000256" key="5">
    <source>
        <dbReference type="ARBA" id="ARBA00022729"/>
    </source>
</evidence>
<reference evidence="12 13" key="1">
    <citation type="submission" date="2019-07" db="EMBL/GenBank/DDBJ databases">
        <title>Whole genome shotgun sequence of Skermanella aerolata NBRC 106429.</title>
        <authorList>
            <person name="Hosoyama A."/>
            <person name="Uohara A."/>
            <person name="Ohji S."/>
            <person name="Ichikawa N."/>
        </authorList>
    </citation>
    <scope>NUCLEOTIDE SEQUENCE [LARGE SCALE GENOMIC DNA]</scope>
    <source>
        <strain evidence="12 13">NBRC 106429</strain>
    </source>
</reference>
<dbReference type="Proteomes" id="UP000321523">
    <property type="component" value="Unassembled WGS sequence"/>
</dbReference>
<comment type="cofactor">
    <cofactor evidence="9">
        <name>heme c</name>
        <dbReference type="ChEBI" id="CHEBI:61717"/>
    </cofactor>
    <text evidence="9">Binds 3 heme c groups covalently per subunit.</text>
</comment>
<dbReference type="RefSeq" id="WP_044426818.1">
    <property type="nucleotide sequence ID" value="NZ_BJYZ01000007.1"/>
</dbReference>
<dbReference type="InterPro" id="IPR036909">
    <property type="entry name" value="Cyt_c-like_dom_sf"/>
</dbReference>
<evidence type="ECO:0000256" key="6">
    <source>
        <dbReference type="ARBA" id="ARBA00022737"/>
    </source>
</evidence>
<evidence type="ECO:0000313" key="12">
    <source>
        <dbReference type="EMBL" id="GEO37860.1"/>
    </source>
</evidence>
<keyword evidence="8" id="KW-0472">Membrane</keyword>
<organism evidence="12 13">
    <name type="scientific">Skermanella aerolata</name>
    <dbReference type="NCBI Taxonomy" id="393310"/>
    <lineage>
        <taxon>Bacteria</taxon>
        <taxon>Pseudomonadati</taxon>
        <taxon>Pseudomonadota</taxon>
        <taxon>Alphaproteobacteria</taxon>
        <taxon>Rhodospirillales</taxon>
        <taxon>Azospirillaceae</taxon>
        <taxon>Skermanella</taxon>
    </lineage>
</organism>
<comment type="caution">
    <text evidence="12">The sequence shown here is derived from an EMBL/GenBank/DDBJ whole genome shotgun (WGS) entry which is preliminary data.</text>
</comment>
<keyword evidence="3 9" id="KW-0349">Heme</keyword>
<evidence type="ECO:0000256" key="9">
    <source>
        <dbReference type="PIRSR" id="PIRSR000018-50"/>
    </source>
</evidence>
<keyword evidence="7 10" id="KW-0408">Iron</keyword>
<feature type="binding site" description="covalent" evidence="9">
    <location>
        <position position="336"/>
    </location>
    <ligand>
        <name>heme c</name>
        <dbReference type="ChEBI" id="CHEBI:61717"/>
        <label>3</label>
    </ligand>
</feature>
<feature type="binding site" description="covalent" evidence="9">
    <location>
        <position position="210"/>
    </location>
    <ligand>
        <name>heme c</name>
        <dbReference type="ChEBI" id="CHEBI:61717"/>
        <label>2</label>
    </ligand>
</feature>
<feature type="binding site" description="covalent" evidence="9">
    <location>
        <position position="207"/>
    </location>
    <ligand>
        <name>heme c</name>
        <dbReference type="ChEBI" id="CHEBI:61717"/>
        <label>2</label>
    </ligand>
</feature>
<dbReference type="PIRSF" id="PIRSF000018">
    <property type="entry name" value="Mb_ADH_cyt_c"/>
    <property type="match status" value="1"/>
</dbReference>
<dbReference type="GO" id="GO:0005886">
    <property type="term" value="C:plasma membrane"/>
    <property type="evidence" value="ECO:0007669"/>
    <property type="project" value="UniProtKB-SubCell"/>
</dbReference>
<name>A0A512DNZ1_9PROT</name>
<feature type="binding site" description="axial binding residue" evidence="10">
    <location>
        <position position="211"/>
    </location>
    <ligand>
        <name>heme c</name>
        <dbReference type="ChEBI" id="CHEBI:61717"/>
        <label>2</label>
    </ligand>
    <ligandPart>
        <name>Fe</name>
        <dbReference type="ChEBI" id="CHEBI:18248"/>
    </ligandPart>
</feature>
<keyword evidence="4 10" id="KW-0479">Metal-binding</keyword>